<evidence type="ECO:0000313" key="1">
    <source>
        <dbReference type="EMBL" id="NVF11707.1"/>
    </source>
</evidence>
<gene>
    <name evidence="1" type="ORF">HV819_06885</name>
</gene>
<accession>A0ABX2NAG6</accession>
<reference evidence="1 2" key="1">
    <citation type="submission" date="2020-06" db="EMBL/GenBank/DDBJ databases">
        <title>Anaerococcus sp. nov., isolated form swine feces.</title>
        <authorList>
            <person name="Yu S."/>
        </authorList>
    </citation>
    <scope>NUCLEOTIDE SEQUENCE [LARGE SCALE GENOMIC DNA]</scope>
    <source>
        <strain evidence="1 2">AGMB00486</strain>
    </source>
</reference>
<dbReference type="InterPro" id="IPR010861">
    <property type="entry name" value="DUF1492"/>
</dbReference>
<dbReference type="Gene3D" id="1.20.140.160">
    <property type="match status" value="1"/>
</dbReference>
<dbReference type="InterPro" id="IPR013324">
    <property type="entry name" value="RNA_pol_sigma_r3/r4-like"/>
</dbReference>
<dbReference type="RefSeq" id="WP_150891227.1">
    <property type="nucleotide sequence ID" value="NZ_JABVBA010000006.1"/>
</dbReference>
<protein>
    <submittedName>
        <fullName evidence="1">DUF1492 domain-containing protein</fullName>
    </submittedName>
</protein>
<dbReference type="Pfam" id="PF07374">
    <property type="entry name" value="DUF1492"/>
    <property type="match status" value="1"/>
</dbReference>
<dbReference type="EMBL" id="JABVBA010000006">
    <property type="protein sequence ID" value="NVF11707.1"/>
    <property type="molecule type" value="Genomic_DNA"/>
</dbReference>
<comment type="caution">
    <text evidence="1">The sequence shown here is derived from an EMBL/GenBank/DDBJ whole genome shotgun (WGS) entry which is preliminary data.</text>
</comment>
<organism evidence="1 2">
    <name type="scientific">Anaerococcus faecalis</name>
    <dbReference type="NCBI Taxonomy" id="2742993"/>
    <lineage>
        <taxon>Bacteria</taxon>
        <taxon>Bacillati</taxon>
        <taxon>Bacillota</taxon>
        <taxon>Tissierellia</taxon>
        <taxon>Tissierellales</taxon>
        <taxon>Peptoniphilaceae</taxon>
        <taxon>Anaerococcus</taxon>
    </lineage>
</organism>
<dbReference type="Proteomes" id="UP000540919">
    <property type="component" value="Unassembled WGS sequence"/>
</dbReference>
<proteinExistence type="predicted"/>
<dbReference type="SUPFAM" id="SSF88659">
    <property type="entry name" value="Sigma3 and sigma4 domains of RNA polymerase sigma factors"/>
    <property type="match status" value="1"/>
</dbReference>
<name>A0ABX2NAG6_9FIRM</name>
<sequence length="156" mass="18494">MDKKEYLKQHRLLNRIIEIDLEELKRIRELSVSVSSIAFDRDYVQTTRNTRAPFEKWLDKINILEIKIANEVNLFMDLKLQILETIEPLESIDEKLVLNYRYVKGLEWDEICSLLFASERTVYRWHGNALAKLKLPENPINIKSCQLMAVDGSEWQ</sequence>
<keyword evidence="2" id="KW-1185">Reference proteome</keyword>
<evidence type="ECO:0000313" key="2">
    <source>
        <dbReference type="Proteomes" id="UP000540919"/>
    </source>
</evidence>